<keyword evidence="9" id="KW-1185">Reference proteome</keyword>
<accession>A0A9X1W145</accession>
<keyword evidence="5 7" id="KW-1133">Transmembrane helix</keyword>
<keyword evidence="3" id="KW-1003">Cell membrane</keyword>
<name>A0A9X1W145_9GAMM</name>
<evidence type="ECO:0000256" key="6">
    <source>
        <dbReference type="ARBA" id="ARBA00023136"/>
    </source>
</evidence>
<dbReference type="AlphaFoldDB" id="A0A9X1W145"/>
<evidence type="ECO:0000313" key="8">
    <source>
        <dbReference type="EMBL" id="MCJ0972946.1"/>
    </source>
</evidence>
<dbReference type="PANTHER" id="PTHR33452">
    <property type="entry name" value="OXIDOREDUCTASE CATD-RELATED"/>
    <property type="match status" value="1"/>
</dbReference>
<dbReference type="InterPro" id="IPR032808">
    <property type="entry name" value="DoxX"/>
</dbReference>
<evidence type="ECO:0000256" key="7">
    <source>
        <dbReference type="SAM" id="Phobius"/>
    </source>
</evidence>
<feature type="transmembrane region" description="Helical" evidence="7">
    <location>
        <begin position="96"/>
        <end position="121"/>
    </location>
</feature>
<comment type="similarity">
    <text evidence="2">Belongs to the DoxX family.</text>
</comment>
<evidence type="ECO:0000256" key="1">
    <source>
        <dbReference type="ARBA" id="ARBA00004651"/>
    </source>
</evidence>
<evidence type="ECO:0000256" key="4">
    <source>
        <dbReference type="ARBA" id="ARBA00022692"/>
    </source>
</evidence>
<dbReference type="GO" id="GO:0005886">
    <property type="term" value="C:plasma membrane"/>
    <property type="evidence" value="ECO:0007669"/>
    <property type="project" value="UniProtKB-SubCell"/>
</dbReference>
<keyword evidence="6 7" id="KW-0472">Membrane</keyword>
<evidence type="ECO:0000256" key="3">
    <source>
        <dbReference type="ARBA" id="ARBA00022475"/>
    </source>
</evidence>
<proteinExistence type="inferred from homology"/>
<dbReference type="Proteomes" id="UP001139682">
    <property type="component" value="Unassembled WGS sequence"/>
</dbReference>
<evidence type="ECO:0000313" key="9">
    <source>
        <dbReference type="Proteomes" id="UP001139682"/>
    </source>
</evidence>
<feature type="transmembrane region" description="Helical" evidence="7">
    <location>
        <begin position="127"/>
        <end position="146"/>
    </location>
</feature>
<sequence length="157" mass="17633">MTSLNPPASTFERRWQQRWNRLAAWLQRLISDSTLSLVARLAIAAVFFYSGRTKVSGLLTLKPSTYSLFETEYALPVLSPHLAAHLATYAEHRFPLLLVLGLLARLSAFALLVMTLVIQVFVYPDAWPTHLTWVGLMLVVIGRGAGRWSADRLLGIR</sequence>
<evidence type="ECO:0000256" key="2">
    <source>
        <dbReference type="ARBA" id="ARBA00006679"/>
    </source>
</evidence>
<evidence type="ECO:0000256" key="5">
    <source>
        <dbReference type="ARBA" id="ARBA00022989"/>
    </source>
</evidence>
<protein>
    <submittedName>
        <fullName evidence="8">DoxX family protein</fullName>
    </submittedName>
</protein>
<gene>
    <name evidence="8" type="ORF">MST27_06150</name>
</gene>
<comment type="subcellular location">
    <subcellularLocation>
        <location evidence="1">Cell membrane</location>
        <topology evidence="1">Multi-pass membrane protein</topology>
    </subcellularLocation>
</comment>
<reference evidence="8" key="1">
    <citation type="submission" date="2022-03" db="EMBL/GenBank/DDBJ databases">
        <title>Pseudomonas marianensis sp. nov., a marine bacterium isolated from deep-sea sediments of the Mariana Trench.</title>
        <authorList>
            <person name="Wei Y."/>
        </authorList>
    </citation>
    <scope>NUCLEOTIDE SEQUENCE</scope>
    <source>
        <strain evidence="8">PS1</strain>
    </source>
</reference>
<comment type="caution">
    <text evidence="8">The sequence shown here is derived from an EMBL/GenBank/DDBJ whole genome shotgun (WGS) entry which is preliminary data.</text>
</comment>
<dbReference type="PANTHER" id="PTHR33452:SF1">
    <property type="entry name" value="INNER MEMBRANE PROTEIN YPHA-RELATED"/>
    <property type="match status" value="1"/>
</dbReference>
<keyword evidence="4 7" id="KW-0812">Transmembrane</keyword>
<organism evidence="8 9">
    <name type="scientific">Stutzerimonas marianensis</name>
    <dbReference type="NCBI Taxonomy" id="2929513"/>
    <lineage>
        <taxon>Bacteria</taxon>
        <taxon>Pseudomonadati</taxon>
        <taxon>Pseudomonadota</taxon>
        <taxon>Gammaproteobacteria</taxon>
        <taxon>Pseudomonadales</taxon>
        <taxon>Pseudomonadaceae</taxon>
        <taxon>Stutzerimonas</taxon>
    </lineage>
</organism>
<dbReference type="Pfam" id="PF07681">
    <property type="entry name" value="DoxX"/>
    <property type="match status" value="1"/>
</dbReference>
<dbReference type="EMBL" id="JALGRD010000003">
    <property type="protein sequence ID" value="MCJ0972946.1"/>
    <property type="molecule type" value="Genomic_DNA"/>
</dbReference>
<dbReference type="InterPro" id="IPR051907">
    <property type="entry name" value="DoxX-like_oxidoreductase"/>
</dbReference>